<dbReference type="Proteomes" id="UP000547209">
    <property type="component" value="Unassembled WGS sequence"/>
</dbReference>
<accession>A0A7X0RM79</accession>
<sequence>MTLPTMRLARGIVIDKCQPAGIPPQDSARIKVEDIRTIKKIGADHVKVLITPSAIMEKDGLDRSKLWYVEEVVGMAVGERLPCLVCIHPEEPFKRDYLASPERFGVVLEFYREFAGWLAGRWNQHQIAFQTMTEPFANYTDWNEMYRELWRTVRSVMPHHTLVQSGDKVGSLAGMLAIDPVEDCNLYYGYTSYDPFAFTLQSWNAFFCGTPAELNAIGRLPYPASPDIVEDRLEEMILSVPSGHREEAALYARGYGEGNFQQGNHGWFNREWHETRLRRIEDWRAMHRRKLPVLCNEFGVMDHVRGQKYGGPGCVPEERIQFIRDIRETMEAHDVGWSYWSYNETFTLFMPEKREPFGHDEESLLDRELLKALGLSINDERDERVGEITAS</sequence>
<keyword evidence="6" id="KW-1185">Reference proteome</keyword>
<keyword evidence="2 3" id="KW-0326">Glycosidase</keyword>
<dbReference type="RefSeq" id="WP_185141549.1">
    <property type="nucleotide sequence ID" value="NZ_JACJVP010000006.1"/>
</dbReference>
<gene>
    <name evidence="5" type="ORF">H7C19_05420</name>
</gene>
<organism evidence="5 6">
    <name type="scientific">Cohnella nanjingensis</name>
    <dbReference type="NCBI Taxonomy" id="1387779"/>
    <lineage>
        <taxon>Bacteria</taxon>
        <taxon>Bacillati</taxon>
        <taxon>Bacillota</taxon>
        <taxon>Bacilli</taxon>
        <taxon>Bacillales</taxon>
        <taxon>Paenibacillaceae</taxon>
        <taxon>Cohnella</taxon>
    </lineage>
</organism>
<evidence type="ECO:0000256" key="2">
    <source>
        <dbReference type="ARBA" id="ARBA00023295"/>
    </source>
</evidence>
<protein>
    <submittedName>
        <fullName evidence="5">Cellulase family glycosylhydrolase</fullName>
    </submittedName>
</protein>
<name>A0A7X0RM79_9BACL</name>
<evidence type="ECO:0000256" key="1">
    <source>
        <dbReference type="ARBA" id="ARBA00022801"/>
    </source>
</evidence>
<reference evidence="5 6" key="1">
    <citation type="submission" date="2020-08" db="EMBL/GenBank/DDBJ databases">
        <title>Cohnella phylogeny.</title>
        <authorList>
            <person name="Dunlap C."/>
        </authorList>
    </citation>
    <scope>NUCLEOTIDE SEQUENCE [LARGE SCALE GENOMIC DNA]</scope>
    <source>
        <strain evidence="5 6">DSM 28246</strain>
    </source>
</reference>
<keyword evidence="1 3" id="KW-0378">Hydrolase</keyword>
<comment type="caution">
    <text evidence="5">The sequence shown here is derived from an EMBL/GenBank/DDBJ whole genome shotgun (WGS) entry which is preliminary data.</text>
</comment>
<proteinExistence type="inferred from homology"/>
<evidence type="ECO:0000259" key="4">
    <source>
        <dbReference type="Pfam" id="PF00150"/>
    </source>
</evidence>
<dbReference type="InterPro" id="IPR017853">
    <property type="entry name" value="GH"/>
</dbReference>
<dbReference type="SUPFAM" id="SSF51445">
    <property type="entry name" value="(Trans)glycosidases"/>
    <property type="match status" value="1"/>
</dbReference>
<comment type="similarity">
    <text evidence="3">Belongs to the glycosyl hydrolase 5 (cellulase A) family.</text>
</comment>
<dbReference type="Pfam" id="PF00150">
    <property type="entry name" value="Cellulase"/>
    <property type="match status" value="1"/>
</dbReference>
<evidence type="ECO:0000256" key="3">
    <source>
        <dbReference type="RuleBase" id="RU361153"/>
    </source>
</evidence>
<dbReference type="AlphaFoldDB" id="A0A7X0RM79"/>
<dbReference type="GO" id="GO:0000272">
    <property type="term" value="P:polysaccharide catabolic process"/>
    <property type="evidence" value="ECO:0007669"/>
    <property type="project" value="InterPro"/>
</dbReference>
<dbReference type="Gene3D" id="3.20.20.80">
    <property type="entry name" value="Glycosidases"/>
    <property type="match status" value="1"/>
</dbReference>
<feature type="domain" description="Glycoside hydrolase family 5" evidence="4">
    <location>
        <begin position="34"/>
        <end position="343"/>
    </location>
</feature>
<dbReference type="GO" id="GO:0004553">
    <property type="term" value="F:hydrolase activity, hydrolyzing O-glycosyl compounds"/>
    <property type="evidence" value="ECO:0007669"/>
    <property type="project" value="InterPro"/>
</dbReference>
<evidence type="ECO:0000313" key="6">
    <source>
        <dbReference type="Proteomes" id="UP000547209"/>
    </source>
</evidence>
<evidence type="ECO:0000313" key="5">
    <source>
        <dbReference type="EMBL" id="MBB6670122.1"/>
    </source>
</evidence>
<dbReference type="InterPro" id="IPR001547">
    <property type="entry name" value="Glyco_hydro_5"/>
</dbReference>
<dbReference type="EMBL" id="JACJVP010000006">
    <property type="protein sequence ID" value="MBB6670122.1"/>
    <property type="molecule type" value="Genomic_DNA"/>
</dbReference>